<name>A0A103YF23_CYNCS</name>
<evidence type="ECO:0000313" key="2">
    <source>
        <dbReference type="EMBL" id="KVI07910.1"/>
    </source>
</evidence>
<feature type="compositionally biased region" description="Polar residues" evidence="1">
    <location>
        <begin position="1363"/>
        <end position="1373"/>
    </location>
</feature>
<evidence type="ECO:0000313" key="3">
    <source>
        <dbReference type="Proteomes" id="UP000243975"/>
    </source>
</evidence>
<protein>
    <submittedName>
        <fullName evidence="2">Uncharacterized protein</fullName>
    </submittedName>
</protein>
<dbReference type="PANTHER" id="PTHR33737">
    <property type="entry name" value="OS05G0121800 PROTEIN"/>
    <property type="match status" value="1"/>
</dbReference>
<feature type="region of interest" description="Disordered" evidence="1">
    <location>
        <begin position="1180"/>
        <end position="1203"/>
    </location>
</feature>
<keyword evidence="3" id="KW-1185">Reference proteome</keyword>
<feature type="compositionally biased region" description="Polar residues" evidence="1">
    <location>
        <begin position="1183"/>
        <end position="1203"/>
    </location>
</feature>
<feature type="region of interest" description="Disordered" evidence="1">
    <location>
        <begin position="1"/>
        <end position="21"/>
    </location>
</feature>
<sequence length="1373" mass="149631">MGSNRKIGQLRPPAVPARTPMKGNDITENVCSMVPTSSGRCLAPSALHAHCGSTPLIPLPNYLRSTTKGVADSDIYPNLERKITQREDIKMQYDCRGSEAQVHKAIEQEKRTIGHDGIMKMEKFAWNNKEIKATHLTEQLGKGIGANIHLVGNEGNNKIDVENLVMSQGNDERVPLVPETKGGFVLHNEEDRLQNYTAISMSTSGQSIQHQEQNILTAIDGNTSFMQDFAQTSSEQADTEKSDAPKVNPEYHLDVDSLKAEDQVCKVFAESQKDGSGKSEDDVGATKQVSPGLQNCSVVLQHINIGQENDVAKVVDDIYKSSHTEDNAGCSVDSPCNETKGRISIPSRESLKDEAGNGGNTDARELEGTVTMLDTSTIPFQSMDTAQGNDDADNVPVFRTRPSITDAGTLVVHDHSSPEGFYINPSTSIENEVQLLDSPVRDAVMLVQHDNPSAESFHINTSTFFMNNAQLQDSPVRDVVPMVLPDNQYSEGFHVESNTFITSKVQLQDSWTANQSAKCFETAAPCVSALLNSQFYSEGGSVNCIMPTESSSLDDGPCDNVTEINDHFFQGRSNSSKAILIEVLDQKQDGVEVALIPGKPFAEARFGFRKVAPLIDDHNHSSLSCLRPEVELISATASVDDDTFFKTESVLQVAQCANTCPQSLEKEGLDLAAAAASEAELKIHEKNQKSQEMGTIIRSLSKKSIVAEESQHSCGNMMEANATLQGCTSGKVVPSIDDHNHYSLSCLRPQVELISGTAFVDDDAFFKTESVLQVAHCASTYPQSLEKEGPSLAAATEAEFKTNEENQKSHEMGMVIRSLSRKSIVAEESQHSCSDMEANATGCTDGLGTCNEFQSENKILECSETFNNFPKTHLEDAQMQLLDGDILVQPCSSLTSVLHNHSIKNVDHSDISEEQSEFSDNSMKLGKDLISNHQLFPTTDTVLQECVCKGVVNVVNQNDVYECDRKPSNTTVHSPPAGQAVGLHRNNNGQLCLEYGTSGSTAIDSIAEHNENYSDRQLTYNTKCSDLALLSELKSSDNDEIECVDTCMEYCSAWEESSSFLRKVADSMLEEKPTLFGEFGQVAADNKKVCIKSLSPEKNANLDKPHNALGIVISVPEQNIGHGRDRDLQNSNASALLPTVQGNVSDLNGEDQPNEPQGFDGIMPFQETYHYVTNEWSGYGLESSGQDPSESNSNFPVSQHPTTDGKFTSTAFCSATVESCSAAGGDKSLRTSTCRIGAEESKISFEEEVETEALQEGKHPIVCEFHHELDGGSDLKHNKDATVLTKRSNNIKKQDNSLVIHPPNAVPFSDEWLAAIEAAGEEILTMKHGAVQHSPPDKSVPEPSPWSPVKKKGNQIGPYDCTKYTNAMPSNPD</sequence>
<accession>A0A103YF23</accession>
<feature type="region of interest" description="Disordered" evidence="1">
    <location>
        <begin position="326"/>
        <end position="363"/>
    </location>
</feature>
<reference evidence="2 3" key="1">
    <citation type="journal article" date="2016" name="Sci. Rep.">
        <title>The genome sequence of the outbreeding globe artichoke constructed de novo incorporating a phase-aware low-pass sequencing strategy of F1 progeny.</title>
        <authorList>
            <person name="Scaglione D."/>
            <person name="Reyes-Chin-Wo S."/>
            <person name="Acquadro A."/>
            <person name="Froenicke L."/>
            <person name="Portis E."/>
            <person name="Beitel C."/>
            <person name="Tirone M."/>
            <person name="Mauro R."/>
            <person name="Lo Monaco A."/>
            <person name="Mauromicale G."/>
            <person name="Faccioli P."/>
            <person name="Cattivelli L."/>
            <person name="Rieseberg L."/>
            <person name="Michelmore R."/>
            <person name="Lanteri S."/>
        </authorList>
    </citation>
    <scope>NUCLEOTIDE SEQUENCE [LARGE SCALE GENOMIC DNA]</scope>
    <source>
        <strain evidence="2">2C</strain>
    </source>
</reference>
<feature type="region of interest" description="Disordered" evidence="1">
    <location>
        <begin position="1329"/>
        <end position="1373"/>
    </location>
</feature>
<comment type="caution">
    <text evidence="2">The sequence shown here is derived from an EMBL/GenBank/DDBJ whole genome shotgun (WGS) entry which is preliminary data.</text>
</comment>
<dbReference type="EMBL" id="LEKV01001464">
    <property type="protein sequence ID" value="KVI07910.1"/>
    <property type="molecule type" value="Genomic_DNA"/>
</dbReference>
<dbReference type="Gramene" id="KVI07910">
    <property type="protein sequence ID" value="KVI07910"/>
    <property type="gene ID" value="Ccrd_013727"/>
</dbReference>
<organism evidence="2 3">
    <name type="scientific">Cynara cardunculus var. scolymus</name>
    <name type="common">Globe artichoke</name>
    <name type="synonym">Cynara scolymus</name>
    <dbReference type="NCBI Taxonomy" id="59895"/>
    <lineage>
        <taxon>Eukaryota</taxon>
        <taxon>Viridiplantae</taxon>
        <taxon>Streptophyta</taxon>
        <taxon>Embryophyta</taxon>
        <taxon>Tracheophyta</taxon>
        <taxon>Spermatophyta</taxon>
        <taxon>Magnoliopsida</taxon>
        <taxon>eudicotyledons</taxon>
        <taxon>Gunneridae</taxon>
        <taxon>Pentapetalae</taxon>
        <taxon>asterids</taxon>
        <taxon>campanulids</taxon>
        <taxon>Asterales</taxon>
        <taxon>Asteraceae</taxon>
        <taxon>Carduoideae</taxon>
        <taxon>Cardueae</taxon>
        <taxon>Carduinae</taxon>
        <taxon>Cynara</taxon>
    </lineage>
</organism>
<dbReference type="GO" id="GO:0008017">
    <property type="term" value="F:microtubule binding"/>
    <property type="evidence" value="ECO:0007669"/>
    <property type="project" value="InterPro"/>
</dbReference>
<dbReference type="InterPro" id="IPR045882">
    <property type="entry name" value="GPT1/2"/>
</dbReference>
<dbReference type="Proteomes" id="UP000243975">
    <property type="component" value="Unassembled WGS sequence"/>
</dbReference>
<dbReference type="PANTHER" id="PTHR33737:SF19">
    <property type="entry name" value="BNAA10G12980D PROTEIN"/>
    <property type="match status" value="1"/>
</dbReference>
<gene>
    <name evidence="2" type="ORF">Ccrd_013727</name>
</gene>
<evidence type="ECO:0000256" key="1">
    <source>
        <dbReference type="SAM" id="MobiDB-lite"/>
    </source>
</evidence>
<proteinExistence type="predicted"/>